<feature type="compositionally biased region" description="Low complexity" evidence="20">
    <location>
        <begin position="838"/>
        <end position="848"/>
    </location>
</feature>
<keyword evidence="8" id="KW-0255">Endonuclease</keyword>
<dbReference type="Pfam" id="PF25597">
    <property type="entry name" value="SH3_retrovirus"/>
    <property type="match status" value="2"/>
</dbReference>
<feature type="region of interest" description="Disordered" evidence="20">
    <location>
        <begin position="2985"/>
        <end position="3046"/>
    </location>
</feature>
<evidence type="ECO:0000256" key="13">
    <source>
        <dbReference type="ARBA" id="ARBA00022918"/>
    </source>
</evidence>
<dbReference type="InterPro" id="IPR057670">
    <property type="entry name" value="SH3_retrovirus"/>
</dbReference>
<evidence type="ECO:0000256" key="9">
    <source>
        <dbReference type="ARBA" id="ARBA00022801"/>
    </source>
</evidence>
<feature type="region of interest" description="Disordered" evidence="20">
    <location>
        <begin position="3529"/>
        <end position="3559"/>
    </location>
</feature>
<keyword evidence="24" id="KW-1185">Reference proteome</keyword>
<dbReference type="Proteomes" id="UP001172457">
    <property type="component" value="Unassembled WGS sequence"/>
</dbReference>
<feature type="coiled-coil region" evidence="19">
    <location>
        <begin position="678"/>
        <end position="705"/>
    </location>
</feature>
<feature type="compositionally biased region" description="Polar residues" evidence="20">
    <location>
        <begin position="818"/>
        <end position="829"/>
    </location>
</feature>
<evidence type="ECO:0000256" key="12">
    <source>
        <dbReference type="ARBA" id="ARBA00022908"/>
    </source>
</evidence>
<keyword evidence="13" id="KW-0695">RNA-directed DNA polymerase</keyword>
<evidence type="ECO:0000256" key="11">
    <source>
        <dbReference type="ARBA" id="ARBA00022842"/>
    </source>
</evidence>
<dbReference type="GO" id="GO:0003964">
    <property type="term" value="F:RNA-directed DNA polymerase activity"/>
    <property type="evidence" value="ECO:0007669"/>
    <property type="project" value="UniProtKB-KW"/>
</dbReference>
<feature type="region of interest" description="Disordered" evidence="20">
    <location>
        <begin position="5432"/>
        <end position="5511"/>
    </location>
</feature>
<feature type="compositionally biased region" description="Acidic residues" evidence="20">
    <location>
        <begin position="5432"/>
        <end position="5449"/>
    </location>
</feature>
<keyword evidence="17" id="KW-0511">Multifunctional enzyme</keyword>
<feature type="region of interest" description="Disordered" evidence="20">
    <location>
        <begin position="1569"/>
        <end position="1656"/>
    </location>
</feature>
<feature type="domain" description="CCHC-type" evidence="21">
    <location>
        <begin position="362"/>
        <end position="376"/>
    </location>
</feature>
<name>A0AA38SD32_9ASTR</name>
<feature type="compositionally biased region" description="Polar residues" evidence="20">
    <location>
        <begin position="4303"/>
        <end position="4365"/>
    </location>
</feature>
<evidence type="ECO:0000313" key="24">
    <source>
        <dbReference type="Proteomes" id="UP001172457"/>
    </source>
</evidence>
<dbReference type="GO" id="GO:0008270">
    <property type="term" value="F:zinc ion binding"/>
    <property type="evidence" value="ECO:0007669"/>
    <property type="project" value="UniProtKB-KW"/>
</dbReference>
<dbReference type="SUPFAM" id="SSF57756">
    <property type="entry name" value="Retrovirus zinc finger-like domains"/>
    <property type="match status" value="1"/>
</dbReference>
<feature type="compositionally biased region" description="Low complexity" evidence="20">
    <location>
        <begin position="3549"/>
        <end position="3559"/>
    </location>
</feature>
<reference evidence="23" key="1">
    <citation type="submission" date="2023-03" db="EMBL/GenBank/DDBJ databases">
        <title>Chromosome-scale reference genome and RAD-based genetic map of yellow starthistle (Centaurea solstitialis) reveal putative structural variation and QTLs associated with invader traits.</title>
        <authorList>
            <person name="Reatini B."/>
            <person name="Cang F.A."/>
            <person name="Jiang Q."/>
            <person name="Mckibben M.T.W."/>
            <person name="Barker M.S."/>
            <person name="Rieseberg L.H."/>
            <person name="Dlugosch K.M."/>
        </authorList>
    </citation>
    <scope>NUCLEOTIDE SEQUENCE</scope>
    <source>
        <strain evidence="23">CAN-66</strain>
        <tissue evidence="23">Leaf</tissue>
    </source>
</reference>
<dbReference type="InterPro" id="IPR001584">
    <property type="entry name" value="Integrase_cat-core"/>
</dbReference>
<dbReference type="InterPro" id="IPR036875">
    <property type="entry name" value="Znf_CCHC_sf"/>
</dbReference>
<keyword evidence="18" id="KW-0863">Zinc-finger</keyword>
<accession>A0AA38SD32</accession>
<evidence type="ECO:0000256" key="1">
    <source>
        <dbReference type="ARBA" id="ARBA00002180"/>
    </source>
</evidence>
<keyword evidence="14" id="KW-0239">DNA-directed DNA polymerase</keyword>
<keyword evidence="10" id="KW-0067">ATP-binding</keyword>
<comment type="caution">
    <text evidence="23">The sequence shown here is derived from an EMBL/GenBank/DDBJ whole genome shotgun (WGS) entry which is preliminary data.</text>
</comment>
<evidence type="ECO:0000256" key="16">
    <source>
        <dbReference type="ARBA" id="ARBA00023172"/>
    </source>
</evidence>
<feature type="compositionally biased region" description="Basic and acidic residues" evidence="20">
    <location>
        <begin position="5905"/>
        <end position="5928"/>
    </location>
</feature>
<dbReference type="Pfam" id="PF13976">
    <property type="entry name" value="gag_pre-integrs"/>
    <property type="match status" value="2"/>
</dbReference>
<evidence type="ECO:0000256" key="2">
    <source>
        <dbReference type="ARBA" id="ARBA00022612"/>
    </source>
</evidence>
<keyword evidence="11" id="KW-0460">Magnesium</keyword>
<feature type="coiled-coil region" evidence="19">
    <location>
        <begin position="214"/>
        <end position="246"/>
    </location>
</feature>
<keyword evidence="18" id="KW-0862">Zinc</keyword>
<feature type="coiled-coil region" evidence="19">
    <location>
        <begin position="466"/>
        <end position="524"/>
    </location>
</feature>
<feature type="compositionally biased region" description="Polar residues" evidence="20">
    <location>
        <begin position="3529"/>
        <end position="3540"/>
    </location>
</feature>
<dbReference type="SUPFAM" id="SSF56672">
    <property type="entry name" value="DNA/RNA polymerases"/>
    <property type="match status" value="2"/>
</dbReference>
<dbReference type="InterPro" id="IPR036397">
    <property type="entry name" value="RNaseH_sf"/>
</dbReference>
<feature type="coiled-coil region" evidence="19">
    <location>
        <begin position="859"/>
        <end position="886"/>
    </location>
</feature>
<gene>
    <name evidence="23" type="ORF">OSB04_un000214</name>
</gene>
<dbReference type="PANTHER" id="PTHR42648:SF11">
    <property type="entry name" value="TRANSPOSON TY4-P GAG-POL POLYPROTEIN"/>
    <property type="match status" value="1"/>
</dbReference>
<dbReference type="InterPro" id="IPR039537">
    <property type="entry name" value="Retrotran_Ty1/copia-like"/>
</dbReference>
<keyword evidence="12" id="KW-0229">DNA integration</keyword>
<proteinExistence type="predicted"/>
<dbReference type="PANTHER" id="PTHR42648">
    <property type="entry name" value="TRANSPOSASE, PUTATIVE-RELATED"/>
    <property type="match status" value="1"/>
</dbReference>
<dbReference type="Gene3D" id="3.30.420.10">
    <property type="entry name" value="Ribonuclease H-like superfamily/Ribonuclease H"/>
    <property type="match status" value="2"/>
</dbReference>
<evidence type="ECO:0000256" key="15">
    <source>
        <dbReference type="ARBA" id="ARBA00023113"/>
    </source>
</evidence>
<keyword evidence="14" id="KW-0808">Transferase</keyword>
<feature type="compositionally biased region" description="Basic and acidic residues" evidence="20">
    <location>
        <begin position="5276"/>
        <end position="5285"/>
    </location>
</feature>
<feature type="compositionally biased region" description="Basic and acidic residues" evidence="20">
    <location>
        <begin position="3029"/>
        <end position="3046"/>
    </location>
</feature>
<dbReference type="EMBL" id="JARYMX010000014">
    <property type="protein sequence ID" value="KAJ9536613.1"/>
    <property type="molecule type" value="Genomic_DNA"/>
</dbReference>
<dbReference type="Pfam" id="PF00098">
    <property type="entry name" value="zf-CCHC"/>
    <property type="match status" value="1"/>
</dbReference>
<feature type="compositionally biased region" description="Low complexity" evidence="20">
    <location>
        <begin position="4280"/>
        <end position="4302"/>
    </location>
</feature>
<dbReference type="InterPro" id="IPR013103">
    <property type="entry name" value="RVT_2"/>
</dbReference>
<feature type="compositionally biased region" description="Basic and acidic residues" evidence="20">
    <location>
        <begin position="5474"/>
        <end position="5497"/>
    </location>
</feature>
<feature type="region of interest" description="Disordered" evidence="20">
    <location>
        <begin position="5276"/>
        <end position="5310"/>
    </location>
</feature>
<evidence type="ECO:0000259" key="21">
    <source>
        <dbReference type="PROSITE" id="PS50158"/>
    </source>
</evidence>
<dbReference type="GO" id="GO:0006310">
    <property type="term" value="P:DNA recombination"/>
    <property type="evidence" value="ECO:0007669"/>
    <property type="project" value="UniProtKB-KW"/>
</dbReference>
<evidence type="ECO:0000259" key="22">
    <source>
        <dbReference type="PROSITE" id="PS50994"/>
    </source>
</evidence>
<keyword evidence="9" id="KW-0378">Hydrolase</keyword>
<feature type="region of interest" description="Disordered" evidence="20">
    <location>
        <begin position="2576"/>
        <end position="2605"/>
    </location>
</feature>
<dbReference type="GO" id="GO:0004519">
    <property type="term" value="F:endonuclease activity"/>
    <property type="evidence" value="ECO:0007669"/>
    <property type="project" value="UniProtKB-KW"/>
</dbReference>
<evidence type="ECO:0000256" key="6">
    <source>
        <dbReference type="ARBA" id="ARBA00022741"/>
    </source>
</evidence>
<dbReference type="GO" id="GO:0003887">
    <property type="term" value="F:DNA-directed DNA polymerase activity"/>
    <property type="evidence" value="ECO:0007669"/>
    <property type="project" value="UniProtKB-KW"/>
</dbReference>
<evidence type="ECO:0000313" key="23">
    <source>
        <dbReference type="EMBL" id="KAJ9536613.1"/>
    </source>
</evidence>
<evidence type="ECO:0000256" key="19">
    <source>
        <dbReference type="SAM" id="Coils"/>
    </source>
</evidence>
<dbReference type="SMART" id="SM00343">
    <property type="entry name" value="ZnF_C2HC"/>
    <property type="match status" value="1"/>
</dbReference>
<feature type="region of interest" description="Disordered" evidence="20">
    <location>
        <begin position="4227"/>
        <end position="4254"/>
    </location>
</feature>
<dbReference type="InterPro" id="IPR025724">
    <property type="entry name" value="GAG-pre-integrase_dom"/>
</dbReference>
<feature type="region of interest" description="Disordered" evidence="20">
    <location>
        <begin position="4280"/>
        <end position="4368"/>
    </location>
</feature>
<sequence>MNPNNKREDLAMGSDSKAPVLFKDEYELWVARFRLFVKRKDKGNLILKSIDYGAKPLPTHVVNGIRVVKEVEEMDEAEKTQYLIDLEAQNCLIQAIPNDIYRKLDSYDDSAKSIWDQLEKIMLGSKVGNQLRITTLMDKYENFKMKDGESLEDAYDRFVILMNDMKKNRIHRSEMDFSVKFINNLSLEWKPFTRFVKQHKALNELKVYEVYENLKLFEEEVEEAVLEKQKKEKAEQESLALLTERKKGKSVIKKGKAKVFEADDDEDEEESEDEERDLMFQSLLTLTEAYRKKYYNKPSSNNRRFASRGRNFNRIGNLNQGQMYAQRNSGNYVDKYANKGVEEEKETAEVAEEKKTNENITCFKCGKKGHVARICPAKMSKVEILKKKLELAEKQEQGLVLMADDEEWLDVSDTEDQAQMCFMGLMEEESDDEEEKAADPQMVNDPHFIEFKNKLLEMTNPIHLKNQELEIVISKQTQELTDLTQQRDNLLSMVDKLNESVSELEYLQQQNKVLKSEIEFLTLSLISEKDNASSLNKTISELNFKLYKIGQSEHTFFLNKPYADRDLFSKEGLGFKNPQYLKKALEEKPAFYDLTDLRMSARFPILKGFEMKEEFSEMQEIKKHDPLYHGEKYHRVKFVYSSENLKIKSPVTMDTSDLIVQTESQSECDGVLKPYVPTLELEAKISELEIKIKELSEQNEILLSKSKNFLTWDSSETDSKSLVSDILSELVSSVSNSIFDIPDSQCDSVPMKLSTTQNSSSNVYSDGLDDEQEETFRVVTSDGYVEYKEPSAMSSTDVLKPYQLKVVDDTLPVICESSKSQKASESPKSQSDELIHGSSSFGSSKVSDNSVQDDIICLKKKHESVNKQFQNTIKQLRVELAQHKCDSKFWSSKCSSLTKSYDRLVERLSVYEEGLHYAGKNQKIATPSVTENYIKNIRFTQGVQSMLRHFQKQIDLKKQNPNLESSAKSEEVSNHTQSNTFKPKPFDICANVSTDEVSFPMKKRRQKKTKSRFRKQVYSMQFSSSFVTPPNRRSHFSFNKNHVPSNNSSINKKATMISSKLKHLDETHTMTTTASTLQSSVSTFLPFRKSIASHKWYLDSGCSKHMTGRKEILSNYKEEYGGSVKFGNNELAPVVGQGDIVCKDITIKNVAHVVGLNHNLFSIGKFCDKDLEVYFKKRRCVVRTEEGKELLVGSRRTNLYTIRLQHKLQSMSPCFLTRSSLRQAVLWHKRLSHLNFRYIDKIVKHQLVSGIPMIKFEQEEMCPGCEKGKMKRVSHPPKPEQGSKSPLSLLHMDLCGPMKFQSLAGRKYILVIVDDFSRYTWTKFLKSKDETSSLIINFIKAVQVQLNLPVQTVRTDNGTEFKNIILKTFYNTFGITQTFSAARTPEQNGVVERRNRTLVEAARSMLAESQLPQYLWAEAVNTACYTQNRSIIHRRFGKTPYHILFGRVPSVGHFKVFGCKCFVLNESENRGKFGPKSDELIFVGYSESSIAYRVLNKQKRVVSESINVRFDPITELSSDCSSSSSTNHVVNAESSSQDQCVTPESSQASYLDFLFQSVYDDFSHATSSSTGSALDSLSLPSSSNVELSSTSQNEPDSSEAVDTQASNTSSLDITDSVSTSIQATSDVQDIPSASSTEPHVTNPPENPSEPSTTVPVDIIEPSTVNDQTPLPHTVKWTRSHPIELIIGDPTSTVKTRAASANECNFSVFLTDTEPTRVSDALQDSDWVTAMQEELNQFSALKVWRLVKRPQDKSIIDTKWLFKNKKDEHGTIVRNKARLVAKGYRQQEGIDYDQTFAPVARLEAIQEVYVTQPEGFVDPDHPDYVYILDKALYGLKQAPRAWYEELSTYLLSKGFKKGSVDSTLFIMKEGDHIVVIQVYVDDIIFGSTSKDLCKKFETIMTQEFKMSMMGEINFFLGLQVKQCTDGIFINQSKYIFDLLKKYDMSSCNSIGTPMATGNKIGPDHEGKDVDLRTYRGMVGSLMYLTASRPDIMFATCVCARYQAKPKESHLAAVKRIFRYLKGTPYYGLWYPKGLGFELQAYSDADYGGCNMDRKSTSGHIQLLGNKLVSWASKKQQCVSTSTAESEYVAAASCCSQVLWMQTQLRDYGFVYKKIPIYCDSKSAIAISANPVQHSRTKHIDIRYHFLKDNVEKENIELYFVNTEYQLADLFTKALDEKRFKFLISRLGGVSQTIILVIVSFFQMVQVCSDMADYVFPDTESLEIPRILSERTSMHQPHLDADRQLLQAALFLEEKPNNVVYSVHAKTKAPVIAEILKSHPLFVPLTKEADVPLIYVQQAWKLLEFHETEDRCYYTTKIDHFTISFGLNKFRYLLGFPSATSRPGVVQFEPFDSVDEALASVPLIFHDMHELKGRNPNHLAYPRFLSILIASAMEQNPEIPRRLNSVKVKHFSFQSVRYPPTVFGPEIPLFSELLAYADQGVKGKIPRGDLPDQPAHSSTANVAAHIGQISSAVQMDDVFAAADDEHAVNQPFVQLQDEDQLVDYELSPLDMTTLESFGDHEVEPLPVHVEQLVPLYTPVEMDQRLTIMMGYESSGSVSSEDTLVLPSDSDAACDMDAQTEELQGSDDDDSDDDADMPDQGSSRLLTLGEIRTDEGVLVENPEVRMSEGEGEKDGESVIGARKEVQTPPQAESSWVATSTRGEHLLPSPIDQDMRSPLMQCTTQLNHSTFLNKRTPVQTTFAGGFSSPAGTTGVSSAFVAGLRGPEGNPISANIMPTLNMGSLGSTFGSTRSLSDLGVSLPVSPIITALRQQSTILGSSSTPVGSSSSASSSATQSSTVSASSASTTPSVSVPPPHGSSSSPDIDLSQIHVVATADQLITRSMFRANNQQMASVIKQQTARISDLEKQVALLAKGKAPMADPPAQSTQSATDSLSIPELKGLLFSKLLEAGSSEDSDLVSILQQQTALQQRAIQEQRSQSHLVTHTEFQQFQASLDASLTKTFTEINKMFNDGLSQLSDRIRGVEETCQAAARRPTRRHDDHDDHDRHEGERKRRRLESEPSRAPTTSGVRIVDRFEERPPREKQPTRHRDAIVLTGGQEMEEEPVMQSTLDFLNSIQEEMPEERVEESGVKFSGASSSMAEIDRVLALLDNVASEIRDYQVPNEEINDARCAEDIRLKDMFDDVEFDFEKEKPVDDVEGPSLEEVLPQDDLMPVDPKKVELWEKMKASSGKFLKRTEWDRFTRATGKYLEERYKSRFCYHERKLSYTKLYGIENLKKELRTEYIHMRRVNRQRREMLVSDHKFVSVTSYKTSKLSAYLYPVITFRRDDGKEYTITEADFQDLSFDVILGILYDLKGKSFRTEEEIIALTAIVRHVKVSISLAHLYDFQLGLENWTSKLFCHKPRRNLIGDEKDFVMYTVFYDAEETEISCVYPDSMGNKKRMYSHEVMLYCDDTLKMVMDNLNLRLQMDSHNVHDISAANKVLIRHFVSEIDRRLRLRVDIRFAEIKFKLRKPSVKFGFIHTNKQEETFRVVTSDGYVTYKEPSAMSSTDVLKPYQLKVVDDTLPIICESSKSQKASESPKSQSDELIHGSSSFGSSKVSDNSVQDDIICLKKKHESVNKQFQNTIKQLRVELAQYKCDSKFWSSKCSSLTKSYDRLVERLSVYEEGLHYAGKNQKIATPSVTENYIKNIRFTQGVQSMLRHFQKQIDLKKQNPNLESSVKSEEVSNHTQSNTFKLKPFDICANVSTDEVSFPMKKRRQKKAKSRFRKQVYSMQFSSSFVTPPNRRSHFSFNKNHVPSNNSSINKKATMISSKLKYLDETHTMTTTASTLQSSVSTFLPFRKSIASHKWYLDSGCSKHMTGRKEILSNYKEEYGGSVKFGNNELAPVVGQGDIVCKDITIKNVAHVVGLNHNLFSIGKFCDKDLEVYFKKRRCVVRTEEGKELLVGSRRTNLYTIRLQHKLQSMSPCFLTRSSLRQAVLWHKRLSHLNFRYIDKIVKHQLVSGIPMIKFEQEEMCPGCEKGKMKRVSHPPKPEQGSKSPLSLLHMDLCGPMKFQSLAGRKYILVIVDDFSRYTWTKFLKSKDETSSLIINFIKAVQVQLNLPVQTVRTDNGTEFKNIILKTFYNTFGITQTFSAARTPEQNGVVERRNRTLVEAARSMLAESQLPQYLWAEAVNTACYTQNRSIIHRRFGKTPYHILFGRVPSVGHFKVFGCKCFVLNESENRGKFGPKSDELIFVGYSESSIAYRVLNKQKRVVSESINVRFDPITELSSDCSSSSSTNHVVNAESSSQDPCVTPESSQASYLDFLFQSVYDDFSHATSSSTGSALDSLSLPSSSNVELSSTSQNEPDLSESVDTQSSDNSSLAIPDSPLTSTQATSDVQDIPSASSTEPHVTNPSENPSDPSTTVPVDIIEPSTVNDQTPLPHTVKWTRSHPIELIIGDPTSTVKTRAASANECNFSVFLTDTEPTRVSDALQDSDWVTAMQEELNQFSALKVWRLVKRPQDKSIIDTKWLFKNKKDENGTIVRNKARLVAKGYRQQEGIDYDQTFAPVARLEAIRMFLAYAAYKDFTVFQMDVKTAFLYGHLKEEVYVTQPEGFVDPDHPDYVYILDKALYGLKQAPRAWYDELSTYLLSKGFQKGSVDSTLFIMKEGDHIVVIQVYVDDIIFGSTSKDLCKKFETIMTQEFKMSMMGEINFFLGLQVKQFTDGIFINQSKYIFDLLKKYDMSSCNSIGTPMATGNKIGPDHEGKDVDLRTYRGMVGSLMYLTASRPDIMFATCVCARYQAKPKESHLAAVKRIFRYLKGTPYYGLWYPKGLGFELQAYSDADYGGCNMDRKSTSGHIQLLGNKLVSWASKKQQCVSTSTAESEYVAAASCCSQVLWMQTQLRDYGFVYKKIPIYCDSKSAIAISANPVQHSKTKHIDIRYHFLKDNVEKENIELYFVNTEYQLADLFTKALDEKRFKFLISRLGGVSQTILLVIVSFFQIVQVCSDMADYVFPDTESLEIPRIISERTSMHQPQLDADRQLLQAALFLEEKPNNVVYSVHAKTKAPVIAEILKSHPLFVPFTKEADVPLIYVQQAWKLLEFHETEDRCYYTTKIDHFTISFGLNKFRYLLGFPSATSRPGAVQFEPFDGVDEALASVRSIGYNAELNTTSGFNKTNLPPTYNTLFTILNRCLTGKKTAHDTATQSMFLLFQGVLFNRHYDYAALIFHDMHELKGRNPNHLAYPRFLSILIASAMEQNPEIPRRLNSVKVKHFSFQSVRYPPTVFGPEIPLFSELLAYADQGVKCVREYRAKYASMVQPEPVGPSQDAIHRSEGIVLRDQRSRDPGQGVQRENTERGLGGDLPDQPAHSSTANVAAHIGQISSAVQMDDVFAAADDEHAVNQPFVQLQDEDQLVDYELSPLDVHTLESFGDHEIESPHVLADQPVPLYTPVEMDQRLTILMGYESAGSVSSEETLILPSDSEAACDMDAQTEELPDSDDDDSDDDADLPDQGSSRLLTLGEIRTDEGVLVENPEVRMSEGEGEKDGESEIGARKEVQTPPQAESSWVATSTRGEHLLPSPIDQDMRSPLMQCTTQLNHSTVSQQTVVSTSHGDLSQLVPIPHLEVGGTDIVRQLPPPTTSFPITSSLEPIATNVNLSLARTPVQTTFAGGFSSPAGTTGVSSAFVAGLRGPEGNPISANIMPTLNMGSLGSTFGSTRSLSDLGVSLPVSPIITALRQQSTILGSSSTPVGSSSSASSFATQSSTVSASSASTTPSVSVPPPHGSSSSPDIDLSQIHVVATADQLITRSMFRANNQQMASVIKQQTARISDLEKQVALLAKGKAPMADPPAQSTQSATDSLSIPELKGLLFSKLLEAGSSEDSDLVSILQQQTALQQRAIKEQRSQSHLVTHTEFQQFQVSLDASLTKTFTEINKMFTEGLSQLSDRIRGVEETCQAAARRPTRRHDDHDDHDRHEGERKRRRLESEPSRAPTTSGVRIVDRFEERPPREKQPTRHRDAIVLAGGEEMETEEPVMQSTLDFLSSVQEEMPEERVEESGVKFSGASSSLSEIDRVLALLDNVASELRDYQVPNEEINNARCAEDIRLKDMFDDVEFDFEKEKPVDDVEGPSLEEVLPQDDLMPVDPKKVELWEKMKASSGKFLKRTEWDRFTRATGKYLEERYKSRFCYHERKLSYTKLYGIENLKKELRTEYIHMRRVNRQKREMLVSDHKFVSVKSYKTSKLSTYLYPVITFRRDDGKEYTITEADFQDVSFDVILGILYDLKGKTFRTEEEIIALTAIVRHVKVSISLAHLYDFQLGLENWTSKLFCHKPRRNLIGDEKDFVMYTVFYDAEETEISCVYPDSMGNKKRMYSHEVMLYCDDTLKMVMDNLNLRLQMDSHNVHDISAANKVLIRHFVSEIDRRLRLRVDIRFAEIKFKLRKPSVK</sequence>
<keyword evidence="15" id="KW-0917">Virion maturation</keyword>
<dbReference type="Pfam" id="PF00665">
    <property type="entry name" value="rve"/>
    <property type="match status" value="2"/>
</dbReference>
<evidence type="ECO:0000256" key="20">
    <source>
        <dbReference type="SAM" id="MobiDB-lite"/>
    </source>
</evidence>
<feature type="region of interest" description="Disordered" evidence="20">
    <location>
        <begin position="5709"/>
        <end position="5732"/>
    </location>
</feature>
<keyword evidence="3" id="KW-0645">Protease</keyword>
<dbReference type="InterPro" id="IPR001878">
    <property type="entry name" value="Znf_CCHC"/>
</dbReference>
<evidence type="ECO:0000256" key="3">
    <source>
        <dbReference type="ARBA" id="ARBA00022670"/>
    </source>
</evidence>
<feature type="compositionally biased region" description="Polar residues" evidence="20">
    <location>
        <begin position="5499"/>
        <end position="5511"/>
    </location>
</feature>
<evidence type="ECO:0000256" key="17">
    <source>
        <dbReference type="ARBA" id="ARBA00023268"/>
    </source>
</evidence>
<dbReference type="PROSITE" id="PS50994">
    <property type="entry name" value="INTEGRASE"/>
    <property type="match status" value="2"/>
</dbReference>
<dbReference type="CDD" id="cd09272">
    <property type="entry name" value="RNase_HI_RT_Ty1"/>
    <property type="match status" value="2"/>
</dbReference>
<feature type="domain" description="Integrase catalytic" evidence="22">
    <location>
        <begin position="1282"/>
        <end position="1448"/>
    </location>
</feature>
<dbReference type="SUPFAM" id="SSF53098">
    <property type="entry name" value="Ribonuclease H-like"/>
    <property type="match status" value="2"/>
</dbReference>
<feature type="compositionally biased region" description="Polar residues" evidence="20">
    <location>
        <begin position="1526"/>
        <end position="1541"/>
    </location>
</feature>
<dbReference type="InterPro" id="IPR012337">
    <property type="entry name" value="RNaseH-like_sf"/>
</dbReference>
<feature type="compositionally biased region" description="Polar residues" evidence="20">
    <location>
        <begin position="1592"/>
        <end position="1639"/>
    </location>
</feature>
<dbReference type="GO" id="GO:0004190">
    <property type="term" value="F:aspartic-type endopeptidase activity"/>
    <property type="evidence" value="ECO:0007669"/>
    <property type="project" value="UniProtKB-KW"/>
</dbReference>
<protein>
    <recommendedName>
        <fullName evidence="25">Gag-pol polyprotein</fullName>
    </recommendedName>
</protein>
<feature type="region of interest" description="Disordered" evidence="20">
    <location>
        <begin position="958"/>
        <end position="980"/>
    </location>
</feature>
<dbReference type="InterPro" id="IPR043502">
    <property type="entry name" value="DNA/RNA_pol_sf"/>
</dbReference>
<dbReference type="InterPro" id="IPR054722">
    <property type="entry name" value="PolX-like_BBD"/>
</dbReference>
<dbReference type="GO" id="GO:0005524">
    <property type="term" value="F:ATP binding"/>
    <property type="evidence" value="ECO:0007669"/>
    <property type="project" value="UniProtKB-KW"/>
</dbReference>
<feature type="compositionally biased region" description="Low complexity" evidence="20">
    <location>
        <begin position="2774"/>
        <end position="2807"/>
    </location>
</feature>
<keyword evidence="14" id="KW-0548">Nucleotidyltransferase</keyword>
<dbReference type="GO" id="GO:0006508">
    <property type="term" value="P:proteolysis"/>
    <property type="evidence" value="ECO:0007669"/>
    <property type="project" value="UniProtKB-KW"/>
</dbReference>
<evidence type="ECO:0000256" key="14">
    <source>
        <dbReference type="ARBA" id="ARBA00022932"/>
    </source>
</evidence>
<evidence type="ECO:0000256" key="8">
    <source>
        <dbReference type="ARBA" id="ARBA00022759"/>
    </source>
</evidence>
<keyword evidence="16" id="KW-0233">DNA recombination</keyword>
<dbReference type="Gene3D" id="4.10.60.10">
    <property type="entry name" value="Zinc finger, CCHC-type"/>
    <property type="match status" value="1"/>
</dbReference>
<keyword evidence="5" id="KW-0479">Metal-binding</keyword>
<keyword evidence="4" id="KW-0540">Nuclease</keyword>
<feature type="coiled-coil region" evidence="19">
    <location>
        <begin position="3570"/>
        <end position="3597"/>
    </location>
</feature>
<feature type="domain" description="Integrase catalytic" evidence="22">
    <location>
        <begin position="3993"/>
        <end position="4159"/>
    </location>
</feature>
<feature type="region of interest" description="Disordered" evidence="20">
    <location>
        <begin position="5895"/>
        <end position="5957"/>
    </location>
</feature>
<organism evidence="23 24">
    <name type="scientific">Centaurea solstitialis</name>
    <name type="common">yellow star-thistle</name>
    <dbReference type="NCBI Taxonomy" id="347529"/>
    <lineage>
        <taxon>Eukaryota</taxon>
        <taxon>Viridiplantae</taxon>
        <taxon>Streptophyta</taxon>
        <taxon>Embryophyta</taxon>
        <taxon>Tracheophyta</taxon>
        <taxon>Spermatophyta</taxon>
        <taxon>Magnoliopsida</taxon>
        <taxon>eudicotyledons</taxon>
        <taxon>Gunneridae</taxon>
        <taxon>Pentapetalae</taxon>
        <taxon>asterids</taxon>
        <taxon>campanulids</taxon>
        <taxon>Asterales</taxon>
        <taxon>Asteraceae</taxon>
        <taxon>Carduoideae</taxon>
        <taxon>Cardueae</taxon>
        <taxon>Centaureinae</taxon>
        <taxon>Centaurea</taxon>
    </lineage>
</organism>
<feature type="region of interest" description="Disordered" evidence="20">
    <location>
        <begin position="818"/>
        <end position="848"/>
    </location>
</feature>
<feature type="compositionally biased region" description="Acidic residues" evidence="20">
    <location>
        <begin position="2576"/>
        <end position="2594"/>
    </location>
</feature>
<feature type="region of interest" description="Disordered" evidence="20">
    <location>
        <begin position="1516"/>
        <end position="1541"/>
    </location>
</feature>
<dbReference type="Pfam" id="PF07727">
    <property type="entry name" value="RVT_2"/>
    <property type="match status" value="2"/>
</dbReference>
<dbReference type="Pfam" id="PF22936">
    <property type="entry name" value="Pol_BBD"/>
    <property type="match status" value="2"/>
</dbReference>
<dbReference type="GO" id="GO:0015074">
    <property type="term" value="P:DNA integration"/>
    <property type="evidence" value="ECO:0007669"/>
    <property type="project" value="UniProtKB-KW"/>
</dbReference>
<evidence type="ECO:0000256" key="4">
    <source>
        <dbReference type="ARBA" id="ARBA00022722"/>
    </source>
</evidence>
<keyword evidence="2" id="KW-1188">Viral release from host cell</keyword>
<dbReference type="GO" id="GO:0003676">
    <property type="term" value="F:nucleic acid binding"/>
    <property type="evidence" value="ECO:0007669"/>
    <property type="project" value="InterPro"/>
</dbReference>
<feature type="compositionally biased region" description="Low complexity" evidence="20">
    <location>
        <begin position="1569"/>
        <end position="1591"/>
    </location>
</feature>
<feature type="compositionally biased region" description="Polar residues" evidence="20">
    <location>
        <begin position="4237"/>
        <end position="4254"/>
    </location>
</feature>
<keyword evidence="7" id="KW-0064">Aspartyl protease</keyword>
<feature type="compositionally biased region" description="Basic and acidic residues" evidence="20">
    <location>
        <begin position="2995"/>
        <end position="3018"/>
    </location>
</feature>
<evidence type="ECO:0000256" key="10">
    <source>
        <dbReference type="ARBA" id="ARBA00022840"/>
    </source>
</evidence>
<evidence type="ECO:0000256" key="18">
    <source>
        <dbReference type="PROSITE-ProRule" id="PRU00047"/>
    </source>
</evidence>
<comment type="function">
    <text evidence="1">The aspartyl protease (PR) mediates the proteolytic cleavages of the Gag and Gag-Pol polyproteins after assembly of the VLP.</text>
</comment>
<evidence type="ECO:0008006" key="25">
    <source>
        <dbReference type="Google" id="ProtNLM"/>
    </source>
</evidence>
<feature type="compositionally biased region" description="Basic and acidic residues" evidence="20">
    <location>
        <begin position="5939"/>
        <end position="5957"/>
    </location>
</feature>
<dbReference type="Pfam" id="PF14223">
    <property type="entry name" value="Retrotran_gag_2"/>
    <property type="match status" value="1"/>
</dbReference>
<feature type="region of interest" description="Disordered" evidence="20">
    <location>
        <begin position="2773"/>
        <end position="2822"/>
    </location>
</feature>
<keyword evidence="19" id="KW-0175">Coiled coil</keyword>
<keyword evidence="6" id="KW-0547">Nucleotide-binding</keyword>
<evidence type="ECO:0000256" key="5">
    <source>
        <dbReference type="ARBA" id="ARBA00022723"/>
    </source>
</evidence>
<evidence type="ECO:0000256" key="7">
    <source>
        <dbReference type="ARBA" id="ARBA00022750"/>
    </source>
</evidence>
<dbReference type="PROSITE" id="PS50158">
    <property type="entry name" value="ZF_CCHC"/>
    <property type="match status" value="1"/>
</dbReference>